<feature type="region of interest" description="Disordered" evidence="1">
    <location>
        <begin position="415"/>
        <end position="446"/>
    </location>
</feature>
<feature type="signal peptide" evidence="2">
    <location>
        <begin position="1"/>
        <end position="29"/>
    </location>
</feature>
<keyword evidence="2" id="KW-0732">Signal</keyword>
<feature type="compositionally biased region" description="Gly residues" evidence="1">
    <location>
        <begin position="422"/>
        <end position="431"/>
    </location>
</feature>
<dbReference type="EMBL" id="BAABBO010000023">
    <property type="protein sequence ID" value="GAA3978743.1"/>
    <property type="molecule type" value="Genomic_DNA"/>
</dbReference>
<comment type="caution">
    <text evidence="3">The sequence shown here is derived from an EMBL/GenBank/DDBJ whole genome shotgun (WGS) entry which is preliminary data.</text>
</comment>
<name>A0ABP7Q969_9GAMM</name>
<evidence type="ECO:0000256" key="1">
    <source>
        <dbReference type="SAM" id="MobiDB-lite"/>
    </source>
</evidence>
<feature type="chain" id="PRO_5045785243" evidence="2">
    <location>
        <begin position="30"/>
        <end position="992"/>
    </location>
</feature>
<reference evidence="4" key="1">
    <citation type="journal article" date="2019" name="Int. J. Syst. Evol. Microbiol.">
        <title>The Global Catalogue of Microorganisms (GCM) 10K type strain sequencing project: providing services to taxonomists for standard genome sequencing and annotation.</title>
        <authorList>
            <consortium name="The Broad Institute Genomics Platform"/>
            <consortium name="The Broad Institute Genome Sequencing Center for Infectious Disease"/>
            <person name="Wu L."/>
            <person name="Ma J."/>
        </authorList>
    </citation>
    <scope>NUCLEOTIDE SEQUENCE [LARGE SCALE GENOMIC DNA]</scope>
    <source>
        <strain evidence="4">JCM 17555</strain>
    </source>
</reference>
<evidence type="ECO:0000313" key="4">
    <source>
        <dbReference type="Proteomes" id="UP001501337"/>
    </source>
</evidence>
<accession>A0ABP7Q969</accession>
<feature type="compositionally biased region" description="Low complexity" evidence="1">
    <location>
        <begin position="432"/>
        <end position="446"/>
    </location>
</feature>
<dbReference type="Proteomes" id="UP001501337">
    <property type="component" value="Unassembled WGS sequence"/>
</dbReference>
<dbReference type="RefSeq" id="WP_344809603.1">
    <property type="nucleotide sequence ID" value="NZ_BAABBO010000023.1"/>
</dbReference>
<feature type="region of interest" description="Disordered" evidence="1">
    <location>
        <begin position="563"/>
        <end position="590"/>
    </location>
</feature>
<dbReference type="Gene3D" id="2.60.120.260">
    <property type="entry name" value="Galactose-binding domain-like"/>
    <property type="match status" value="4"/>
</dbReference>
<organism evidence="3 4">
    <name type="scientific">Allohahella marinimesophila</name>
    <dbReference type="NCBI Taxonomy" id="1054972"/>
    <lineage>
        <taxon>Bacteria</taxon>
        <taxon>Pseudomonadati</taxon>
        <taxon>Pseudomonadota</taxon>
        <taxon>Gammaproteobacteria</taxon>
        <taxon>Oceanospirillales</taxon>
        <taxon>Hahellaceae</taxon>
        <taxon>Allohahella</taxon>
    </lineage>
</organism>
<feature type="region of interest" description="Disordered" evidence="1">
    <location>
        <begin position="849"/>
        <end position="875"/>
    </location>
</feature>
<proteinExistence type="predicted"/>
<sequence>MLFKNFHASTIARIACLLPTLAMVPTLEAATPTSLSLEKSTHQKIGGRGDNWTLTWAKDGSTLVTMDDGNWFSSSSNTYSHAIYRINYPSANSSNFSMSNVSRLTNYPTFSYKKSCSFGYGLLSVDGVIYSMVSRCSGVNWNQFYGMKLLKSYDNGNTWYRVDKNGGEDYMGAWDANRDSRDSSEYFFYKGKGHTHYDSAVGAMTYYPFVYNTFVQAGKDYQEGLNRDGYVYIYSPDPTHASKINLARVKHYELDVRANWEYFKYYDTSGNPVWTSNIDDRGVTHSLRRTDSSGNPISWYSGLPDVVYNKGLGKYIMVNGGMYAKTYNGTDAGKNNGSGSLTFHYSDNPYGPWKELRHIDHFTATSSTERTYQPKLDPKNISSDGTRMTLIWSDHAGPFSSNYYTFNQMQIKIGVDSDSGSGESGGSGGGTYVPPTVPSTGGPVVGSSAEAEKLALNGYSIENGSRIKVSSSAANATGSAQMSFGQDSGTYDINVKVLGEDDGQSTVKLYVNGKYIGTKTFPRKNAFSTLSFSGVALSKGDVIKLVGQKDGYATFARIDGVSFSQGGSTAQPEPTTPTNPTSPTNPTPTTGEIAGKTLSLNGYKIQSNGLIAVSTSASNGTGSAQLNFAQASGSYNVNIRALGEDDGQSTVKLYANGKYIGVRTFPRKAAYTTLSFSGVQINKGDVVKMVGQKDGGATFARIESISFASQGSSTPSAPSTGGGTSAGFNSSIEAEAMTLNGYSIESGDRIKVSSNSANATGSAAATFTGTSARYTVNVDAIAENDGQSTIELYVAGSRVGSKKLSRVARDETLSFNDVAINNGQEIKLVGRKDGYATFARIDKIRLGGGSGSISNPEPSAPTTPTSPTAGGGSSMDVEAEKMSLSGYRIEGGARIVLSSSASGGTGSASFSSTVASGSYDVVARVLAENDGQSQLSLYVDGAYKGQQTFPRVVGYRDLTFSNVSLKPGQTIKLVGKKDGYATFARVDKVTIQ</sequence>
<gene>
    <name evidence="3" type="ORF">GCM10022278_39160</name>
</gene>
<protein>
    <submittedName>
        <fullName evidence="3">Uncharacterized protein</fullName>
    </submittedName>
</protein>
<keyword evidence="4" id="KW-1185">Reference proteome</keyword>
<feature type="compositionally biased region" description="Low complexity" evidence="1">
    <location>
        <begin position="572"/>
        <end position="590"/>
    </location>
</feature>
<evidence type="ECO:0000256" key="2">
    <source>
        <dbReference type="SAM" id="SignalP"/>
    </source>
</evidence>
<evidence type="ECO:0000313" key="3">
    <source>
        <dbReference type="EMBL" id="GAA3978743.1"/>
    </source>
</evidence>